<evidence type="ECO:0000256" key="1">
    <source>
        <dbReference type="SAM" id="Phobius"/>
    </source>
</evidence>
<dbReference type="AlphaFoldDB" id="A0A2P2P9Q5"/>
<proteinExistence type="predicted"/>
<organism evidence="2">
    <name type="scientific">Rhizophora mucronata</name>
    <name type="common">Asiatic mangrove</name>
    <dbReference type="NCBI Taxonomy" id="61149"/>
    <lineage>
        <taxon>Eukaryota</taxon>
        <taxon>Viridiplantae</taxon>
        <taxon>Streptophyta</taxon>
        <taxon>Embryophyta</taxon>
        <taxon>Tracheophyta</taxon>
        <taxon>Spermatophyta</taxon>
        <taxon>Magnoliopsida</taxon>
        <taxon>eudicotyledons</taxon>
        <taxon>Gunneridae</taxon>
        <taxon>Pentapetalae</taxon>
        <taxon>rosids</taxon>
        <taxon>fabids</taxon>
        <taxon>Malpighiales</taxon>
        <taxon>Rhizophoraceae</taxon>
        <taxon>Rhizophora</taxon>
    </lineage>
</organism>
<reference evidence="2" key="1">
    <citation type="submission" date="2018-02" db="EMBL/GenBank/DDBJ databases">
        <title>Rhizophora mucronata_Transcriptome.</title>
        <authorList>
            <person name="Meera S.P."/>
            <person name="Sreeshan A."/>
            <person name="Augustine A."/>
        </authorList>
    </citation>
    <scope>NUCLEOTIDE SEQUENCE</scope>
    <source>
        <tissue evidence="2">Leaf</tissue>
    </source>
</reference>
<name>A0A2P2P9Q5_RHIMU</name>
<sequence length="39" mass="4588">MQQVFSFKPISLIHYFWLTFMHSLGLCSIVIQSLVLVYP</sequence>
<dbReference type="EMBL" id="GGEC01070991">
    <property type="protein sequence ID" value="MBX51475.1"/>
    <property type="molecule type" value="Transcribed_RNA"/>
</dbReference>
<keyword evidence="1" id="KW-0472">Membrane</keyword>
<feature type="transmembrane region" description="Helical" evidence="1">
    <location>
        <begin position="12"/>
        <end position="38"/>
    </location>
</feature>
<accession>A0A2P2P9Q5</accession>
<keyword evidence="1" id="KW-1133">Transmembrane helix</keyword>
<protein>
    <submittedName>
        <fullName evidence="2">Uncharacterized protein</fullName>
    </submittedName>
</protein>
<evidence type="ECO:0000313" key="2">
    <source>
        <dbReference type="EMBL" id="MBX51475.1"/>
    </source>
</evidence>
<keyword evidence="1" id="KW-0812">Transmembrane</keyword>